<dbReference type="EMBL" id="ADBV01000783">
    <property type="protein sequence ID" value="EJW86310.1"/>
    <property type="molecule type" value="Genomic_DNA"/>
</dbReference>
<protein>
    <submittedName>
        <fullName evidence="1">Uncharacterized protein</fullName>
    </submittedName>
</protein>
<organism evidence="1 2">
    <name type="scientific">Wuchereria bancrofti</name>
    <dbReference type="NCBI Taxonomy" id="6293"/>
    <lineage>
        <taxon>Eukaryota</taxon>
        <taxon>Metazoa</taxon>
        <taxon>Ecdysozoa</taxon>
        <taxon>Nematoda</taxon>
        <taxon>Chromadorea</taxon>
        <taxon>Rhabditida</taxon>
        <taxon>Spirurina</taxon>
        <taxon>Spiruromorpha</taxon>
        <taxon>Filarioidea</taxon>
        <taxon>Onchocercidae</taxon>
        <taxon>Wuchereria</taxon>
    </lineage>
</organism>
<evidence type="ECO:0000313" key="1">
    <source>
        <dbReference type="EMBL" id="EJW86310.1"/>
    </source>
</evidence>
<dbReference type="AlphaFoldDB" id="J9BG93"/>
<sequence>MVVMANYRDAISCATLFRLQSHFTLNELVIPCMLQDRFIAVDAFIKNERKMQEELIRHFDNLIGLDERRFSQKKNHDYFYIKVAKKAIEKLVTKLLATYNIPPEEVAPNLSRLRREGALRHMAFMYFVEHRITEEGYFDYVAQALQSDLGLQKYFINYLCSNGWLSDAIRWVVFCDMINCAPRILQPYLCTNAVLEAQADLARHKLLELAFINIHQIFRRRTIIVSDVIYIPINDWYIFIIYQ</sequence>
<proteinExistence type="predicted"/>
<name>J9BG93_WUCBA</name>
<accession>J9BG93</accession>
<comment type="caution">
    <text evidence="1">The sequence shown here is derived from an EMBL/GenBank/DDBJ whole genome shotgun (WGS) entry which is preliminary data.</text>
</comment>
<gene>
    <name evidence="1" type="ORF">WUBG_02776</name>
</gene>
<dbReference type="Proteomes" id="UP000004810">
    <property type="component" value="Unassembled WGS sequence"/>
</dbReference>
<reference evidence="2" key="1">
    <citation type="submission" date="2012-08" db="EMBL/GenBank/DDBJ databases">
        <title>The Genome Sequence of Wuchereria bancrofti.</title>
        <authorList>
            <person name="Nutman T.B."/>
            <person name="Fink D.L."/>
            <person name="Russ C."/>
            <person name="Young S."/>
            <person name="Zeng Q."/>
            <person name="Koehrsen M."/>
            <person name="Alvarado L."/>
            <person name="Berlin A."/>
            <person name="Chapman S.B."/>
            <person name="Chen Z."/>
            <person name="Freedman E."/>
            <person name="Gellesch M."/>
            <person name="Goldberg J."/>
            <person name="Griggs A."/>
            <person name="Gujja S."/>
            <person name="Heilman E.R."/>
            <person name="Heiman D."/>
            <person name="Hepburn T."/>
            <person name="Howarth C."/>
            <person name="Jen D."/>
            <person name="Larson L."/>
            <person name="Lewis B."/>
            <person name="Mehta T."/>
            <person name="Park D."/>
            <person name="Pearson M."/>
            <person name="Roberts A."/>
            <person name="Saif S."/>
            <person name="Shea T."/>
            <person name="Shenoy N."/>
            <person name="Sisk P."/>
            <person name="Stolte C."/>
            <person name="Sykes S."/>
            <person name="Walk T."/>
            <person name="White J."/>
            <person name="Yandava C."/>
            <person name="Haas B."/>
            <person name="Henn M.R."/>
            <person name="Nusbaum C."/>
            <person name="Birren B."/>
        </authorList>
    </citation>
    <scope>NUCLEOTIDE SEQUENCE [LARGE SCALE GENOMIC DNA]</scope>
    <source>
        <strain evidence="2">NA</strain>
    </source>
</reference>
<evidence type="ECO:0000313" key="2">
    <source>
        <dbReference type="Proteomes" id="UP000004810"/>
    </source>
</evidence>